<comment type="caution">
    <text evidence="5">The sequence shown here is derived from an EMBL/GenBank/DDBJ whole genome shotgun (WGS) entry which is preliminary data.</text>
</comment>
<keyword evidence="2" id="KW-0663">Pyridoxal phosphate</keyword>
<name>A0ABW0IX83_9HYPH</name>
<dbReference type="EMBL" id="JBHSLW010000052">
    <property type="protein sequence ID" value="MFC5422844.1"/>
    <property type="molecule type" value="Genomic_DNA"/>
</dbReference>
<dbReference type="SUPFAM" id="SSF53686">
    <property type="entry name" value="Tryptophan synthase beta subunit-like PLP-dependent enzymes"/>
    <property type="match status" value="1"/>
</dbReference>
<evidence type="ECO:0000256" key="1">
    <source>
        <dbReference type="ARBA" id="ARBA00001933"/>
    </source>
</evidence>
<dbReference type="InterPro" id="IPR001926">
    <property type="entry name" value="TrpB-like_PALP"/>
</dbReference>
<evidence type="ECO:0000313" key="6">
    <source>
        <dbReference type="Proteomes" id="UP001596053"/>
    </source>
</evidence>
<accession>A0ABW0IX83</accession>
<keyword evidence="3" id="KW-0456">Lyase</keyword>
<evidence type="ECO:0000256" key="3">
    <source>
        <dbReference type="ARBA" id="ARBA00023239"/>
    </source>
</evidence>
<dbReference type="RefSeq" id="WP_377801071.1">
    <property type="nucleotide sequence ID" value="NZ_JBHSLW010000052.1"/>
</dbReference>
<organism evidence="5 6">
    <name type="scientific">Bosea eneae</name>
    <dbReference type="NCBI Taxonomy" id="151454"/>
    <lineage>
        <taxon>Bacteria</taxon>
        <taxon>Pseudomonadati</taxon>
        <taxon>Pseudomonadota</taxon>
        <taxon>Alphaproteobacteria</taxon>
        <taxon>Hyphomicrobiales</taxon>
        <taxon>Boseaceae</taxon>
        <taxon>Bosea</taxon>
    </lineage>
</organism>
<evidence type="ECO:0000259" key="4">
    <source>
        <dbReference type="Pfam" id="PF00291"/>
    </source>
</evidence>
<comment type="cofactor">
    <cofactor evidence="1">
        <name>pyridoxal 5'-phosphate</name>
        <dbReference type="ChEBI" id="CHEBI:597326"/>
    </cofactor>
</comment>
<sequence length="317" mass="33078">MLQPATLTSDEIAQAQREIDPVFLATPQVDWPGLDRALGCSLTLKIETLNPIRSFKGRGASLLVRRHGARGPLVSASAGNWGQGLAYACGRSKVPLTIFASVGANRLKVARMRELGATVHLHGDDFDAAKAEAEAFAAAASLRFVADGRDREAALGAGTIAAELTSAAPFDAVLVPLGNGALLTGMGTWIKQRHPTTRVVGVHALGADAMAASWRAGRPIVRACVDTIADGIAVRVPEPYALKDMVGVVDDVVGVDDEAIVSAMRLLLEHAGQLAEPAGAAGVAALVAHPERWRGARVAVPLCGNNLTMEQIAAWLS</sequence>
<feature type="domain" description="Tryptophan synthase beta chain-like PALP" evidence="4">
    <location>
        <begin position="24"/>
        <end position="304"/>
    </location>
</feature>
<evidence type="ECO:0000256" key="2">
    <source>
        <dbReference type="ARBA" id="ARBA00022898"/>
    </source>
</evidence>
<dbReference type="Proteomes" id="UP001596053">
    <property type="component" value="Unassembled WGS sequence"/>
</dbReference>
<keyword evidence="6" id="KW-1185">Reference proteome</keyword>
<dbReference type="PANTHER" id="PTHR48078">
    <property type="entry name" value="THREONINE DEHYDRATASE, MITOCHONDRIAL-RELATED"/>
    <property type="match status" value="1"/>
</dbReference>
<dbReference type="PANTHER" id="PTHR48078:SF7">
    <property type="entry name" value="BLL6502 PROTEIN"/>
    <property type="match status" value="1"/>
</dbReference>
<gene>
    <name evidence="5" type="ORF">ACFPOB_25125</name>
</gene>
<dbReference type="InterPro" id="IPR050147">
    <property type="entry name" value="Ser/Thr_Dehydratase"/>
</dbReference>
<protein>
    <submittedName>
        <fullName evidence="5">Threonine/serine dehydratase</fullName>
    </submittedName>
</protein>
<dbReference type="Gene3D" id="3.40.50.1100">
    <property type="match status" value="2"/>
</dbReference>
<evidence type="ECO:0000313" key="5">
    <source>
        <dbReference type="EMBL" id="MFC5422844.1"/>
    </source>
</evidence>
<reference evidence="6" key="1">
    <citation type="journal article" date="2019" name="Int. J. Syst. Evol. Microbiol.">
        <title>The Global Catalogue of Microorganisms (GCM) 10K type strain sequencing project: providing services to taxonomists for standard genome sequencing and annotation.</title>
        <authorList>
            <consortium name="The Broad Institute Genomics Platform"/>
            <consortium name="The Broad Institute Genome Sequencing Center for Infectious Disease"/>
            <person name="Wu L."/>
            <person name="Ma J."/>
        </authorList>
    </citation>
    <scope>NUCLEOTIDE SEQUENCE [LARGE SCALE GENOMIC DNA]</scope>
    <source>
        <strain evidence="6">NCAIM B.01391</strain>
    </source>
</reference>
<dbReference type="Pfam" id="PF00291">
    <property type="entry name" value="PALP"/>
    <property type="match status" value="1"/>
</dbReference>
<proteinExistence type="predicted"/>
<dbReference type="InterPro" id="IPR036052">
    <property type="entry name" value="TrpB-like_PALP_sf"/>
</dbReference>